<name>A0A644ZGR2_9ZZZZ</name>
<comment type="caution">
    <text evidence="1">The sequence shown here is derived from an EMBL/GenBank/DDBJ whole genome shotgun (WGS) entry which is preliminary data.</text>
</comment>
<dbReference type="AlphaFoldDB" id="A0A644ZGR2"/>
<protein>
    <submittedName>
        <fullName evidence="1">Uncharacterized protein</fullName>
    </submittedName>
</protein>
<sequence>MLHHVAQLPHVALPVVFLHALDNLRRHGFVLVVFVVEPVEKKQAQGQNVLPALAQGRDGDGNHVEPVVKILPKGAVPHHFGQIPVGGGNKAHVDALGPHAPHTGHLLRLQHPQKLYLKGERNFSNLVQKHGAAVRRLQKSDLSGAGSAGKRALFIAEQLAFQQVFRNGPAVDRHQRMVPAHTAGVNLLGHLLLARAGLSQNQHGGVKPAHPLRQRKDLLRLLADGHHLFPLRVGGA</sequence>
<organism evidence="1">
    <name type="scientific">bioreactor metagenome</name>
    <dbReference type="NCBI Taxonomy" id="1076179"/>
    <lineage>
        <taxon>unclassified sequences</taxon>
        <taxon>metagenomes</taxon>
        <taxon>ecological metagenomes</taxon>
    </lineage>
</organism>
<evidence type="ECO:0000313" key="1">
    <source>
        <dbReference type="EMBL" id="MPM39907.1"/>
    </source>
</evidence>
<proteinExistence type="predicted"/>
<reference evidence="1" key="1">
    <citation type="submission" date="2019-08" db="EMBL/GenBank/DDBJ databases">
        <authorList>
            <person name="Kucharzyk K."/>
            <person name="Murdoch R.W."/>
            <person name="Higgins S."/>
            <person name="Loffler F."/>
        </authorList>
    </citation>
    <scope>NUCLEOTIDE SEQUENCE</scope>
</reference>
<dbReference type="AntiFam" id="ANF00203">
    <property type="entry name" value="Shadow ORF (opposite algB)"/>
</dbReference>
<gene>
    <name evidence="1" type="ORF">SDC9_86543</name>
</gene>
<dbReference type="EMBL" id="VSSQ01008809">
    <property type="protein sequence ID" value="MPM39907.1"/>
    <property type="molecule type" value="Genomic_DNA"/>
</dbReference>
<accession>A0A644ZGR2</accession>
<dbReference type="AntiFam" id="ANF00077">
    <property type="entry name" value="Shadow ORF (opposite AtoC)"/>
</dbReference>